<evidence type="ECO:0000313" key="2">
    <source>
        <dbReference type="EMBL" id="MCS0636235.1"/>
    </source>
</evidence>
<evidence type="ECO:0000313" key="3">
    <source>
        <dbReference type="Proteomes" id="UP001431313"/>
    </source>
</evidence>
<dbReference type="Proteomes" id="UP001431313">
    <property type="component" value="Unassembled WGS sequence"/>
</dbReference>
<accession>A0ABT2CFP3</accession>
<comment type="caution">
    <text evidence="2">The sequence shown here is derived from an EMBL/GenBank/DDBJ whole genome shotgun (WGS) entry which is preliminary data.</text>
</comment>
<sequence length="232" mass="26100">MQQSSGRHLTTPCHPDRRPVGTLRLTDRVPFIAAWSAETEAAQPEVTMRRGRLAYLHERPWDRDGDGILWRRMPSMPGKGKPLYGKVHFLRQRRAMAALLCQVCGRPAAKDATDDGLLWLLSEDPDDPGAWPADMVTGHPPVCLACAWLSVRACPHLRRQYAAVRVRRCSLSGVHGVLYRPGHPAPVPHDVGGLDFGDGRMPWVQAAQLMMRLEEFRLVDLEAERRAHAEER</sequence>
<organism evidence="2 3">
    <name type="scientific">Streptomyces pyxinae</name>
    <dbReference type="NCBI Taxonomy" id="2970734"/>
    <lineage>
        <taxon>Bacteria</taxon>
        <taxon>Bacillati</taxon>
        <taxon>Actinomycetota</taxon>
        <taxon>Actinomycetes</taxon>
        <taxon>Kitasatosporales</taxon>
        <taxon>Streptomycetaceae</taxon>
        <taxon>Streptomyces</taxon>
    </lineage>
</organism>
<dbReference type="RefSeq" id="WP_258787234.1">
    <property type="nucleotide sequence ID" value="NZ_JANUGQ010000007.1"/>
</dbReference>
<proteinExistence type="predicted"/>
<feature type="region of interest" description="Disordered" evidence="1">
    <location>
        <begin position="1"/>
        <end position="20"/>
    </location>
</feature>
<dbReference type="EMBL" id="JANUGQ010000007">
    <property type="protein sequence ID" value="MCS0636235.1"/>
    <property type="molecule type" value="Genomic_DNA"/>
</dbReference>
<reference evidence="2" key="1">
    <citation type="submission" date="2022-08" db="EMBL/GenBank/DDBJ databases">
        <authorList>
            <person name="Somphong A."/>
            <person name="Phongsopitanun W."/>
        </authorList>
    </citation>
    <scope>NUCLEOTIDE SEQUENCE</scope>
    <source>
        <strain evidence="2">LP05-1</strain>
    </source>
</reference>
<name>A0ABT2CFP3_9ACTN</name>
<evidence type="ECO:0008006" key="4">
    <source>
        <dbReference type="Google" id="ProtNLM"/>
    </source>
</evidence>
<keyword evidence="3" id="KW-1185">Reference proteome</keyword>
<protein>
    <recommendedName>
        <fullName evidence="4">Phage protein</fullName>
    </recommendedName>
</protein>
<gene>
    <name evidence="2" type="ORF">NX801_11305</name>
</gene>
<evidence type="ECO:0000256" key="1">
    <source>
        <dbReference type="SAM" id="MobiDB-lite"/>
    </source>
</evidence>